<organism evidence="1 2">
    <name type="scientific">Undibacterium flavidum</name>
    <dbReference type="NCBI Taxonomy" id="2762297"/>
    <lineage>
        <taxon>Bacteria</taxon>
        <taxon>Pseudomonadati</taxon>
        <taxon>Pseudomonadota</taxon>
        <taxon>Betaproteobacteria</taxon>
        <taxon>Burkholderiales</taxon>
        <taxon>Oxalobacteraceae</taxon>
        <taxon>Undibacterium</taxon>
    </lineage>
</organism>
<protein>
    <submittedName>
        <fullName evidence="1">DUF1579 domain-containing protein</fullName>
    </submittedName>
</protein>
<evidence type="ECO:0000313" key="1">
    <source>
        <dbReference type="EMBL" id="MBC3873801.1"/>
    </source>
</evidence>
<sequence>MSFVVASNSFAQGRPDSAKLIAAQQQAMQKLSFMDGEWRGTASTVLPNGEKHQITQTERVGPFLEGGVKVIEGRGYDADGKTVFNAFGTISFSQSTNSYTMHSYAQGFVGDYVLTPTSDGFIWEIPAGPMTIRYTAVIKDGTWKEVGDRITPNQAPIRFFEMELKRLGDTNWPAANAVSPR</sequence>
<accession>A0ABR6YB64</accession>
<proteinExistence type="predicted"/>
<reference evidence="1 2" key="1">
    <citation type="submission" date="2020-08" db="EMBL/GenBank/DDBJ databases">
        <title>Novel species isolated from subtropical streams in China.</title>
        <authorList>
            <person name="Lu H."/>
        </authorList>
    </citation>
    <scope>NUCLEOTIDE SEQUENCE [LARGE SCALE GENOMIC DNA]</scope>
    <source>
        <strain evidence="1 2">LX15W</strain>
    </source>
</reference>
<dbReference type="Proteomes" id="UP000624279">
    <property type="component" value="Unassembled WGS sequence"/>
</dbReference>
<keyword evidence="2" id="KW-1185">Reference proteome</keyword>
<gene>
    <name evidence="1" type="ORF">H8K55_09385</name>
</gene>
<evidence type="ECO:0000313" key="2">
    <source>
        <dbReference type="Proteomes" id="UP000624279"/>
    </source>
</evidence>
<dbReference type="EMBL" id="JACOGA010000007">
    <property type="protein sequence ID" value="MBC3873801.1"/>
    <property type="molecule type" value="Genomic_DNA"/>
</dbReference>
<comment type="caution">
    <text evidence="1">The sequence shown here is derived from an EMBL/GenBank/DDBJ whole genome shotgun (WGS) entry which is preliminary data.</text>
</comment>
<name>A0ABR6YB64_9BURK</name>